<evidence type="ECO:0000256" key="5">
    <source>
        <dbReference type="ARBA" id="ARBA00023242"/>
    </source>
</evidence>
<protein>
    <submittedName>
        <fullName evidence="6">Uncharacterized protein</fullName>
    </submittedName>
</protein>
<keyword evidence="2" id="KW-0805">Transcription regulation</keyword>
<reference evidence="6 7" key="1">
    <citation type="journal article" date="2020" name="Mol. Plant">
        <title>The Chromosome-Based Rubber Tree Genome Provides New Insights into Spurge Genome Evolution and Rubber Biosynthesis.</title>
        <authorList>
            <person name="Liu J."/>
            <person name="Shi C."/>
            <person name="Shi C.C."/>
            <person name="Li W."/>
            <person name="Zhang Q.J."/>
            <person name="Zhang Y."/>
            <person name="Li K."/>
            <person name="Lu H.F."/>
            <person name="Shi C."/>
            <person name="Zhu S.T."/>
            <person name="Xiao Z.Y."/>
            <person name="Nan H."/>
            <person name="Yue Y."/>
            <person name="Zhu X.G."/>
            <person name="Wu Y."/>
            <person name="Hong X.N."/>
            <person name="Fan G.Y."/>
            <person name="Tong Y."/>
            <person name="Zhang D."/>
            <person name="Mao C.L."/>
            <person name="Liu Y.L."/>
            <person name="Hao S.J."/>
            <person name="Liu W.Q."/>
            <person name="Lv M.Q."/>
            <person name="Zhang H.B."/>
            <person name="Liu Y."/>
            <person name="Hu-Tang G.R."/>
            <person name="Wang J.P."/>
            <person name="Wang J.H."/>
            <person name="Sun Y.H."/>
            <person name="Ni S.B."/>
            <person name="Chen W.B."/>
            <person name="Zhang X.C."/>
            <person name="Jiao Y.N."/>
            <person name="Eichler E.E."/>
            <person name="Li G.H."/>
            <person name="Liu X."/>
            <person name="Gao L.Z."/>
        </authorList>
    </citation>
    <scope>NUCLEOTIDE SEQUENCE [LARGE SCALE GENOMIC DNA]</scope>
    <source>
        <strain evidence="7">cv. GT1</strain>
        <tissue evidence="6">Leaf</tissue>
    </source>
</reference>
<dbReference type="Gene3D" id="2.40.330.10">
    <property type="entry name" value="DNA-binding pseudobarrel domain"/>
    <property type="match status" value="1"/>
</dbReference>
<dbReference type="SUPFAM" id="SSF101936">
    <property type="entry name" value="DNA-binding pseudobarrel domain"/>
    <property type="match status" value="1"/>
</dbReference>
<comment type="subcellular location">
    <subcellularLocation>
        <location evidence="1">Nucleus</location>
    </subcellularLocation>
</comment>
<keyword evidence="4" id="KW-0804">Transcription</keyword>
<evidence type="ECO:0000256" key="3">
    <source>
        <dbReference type="ARBA" id="ARBA00023125"/>
    </source>
</evidence>
<comment type="caution">
    <text evidence="6">The sequence shown here is derived from an EMBL/GenBank/DDBJ whole genome shotgun (WGS) entry which is preliminary data.</text>
</comment>
<dbReference type="InterPro" id="IPR015300">
    <property type="entry name" value="DNA-bd_pseudobarrel_sf"/>
</dbReference>
<keyword evidence="5" id="KW-0539">Nucleus</keyword>
<dbReference type="EMBL" id="JAAGAX010000007">
    <property type="protein sequence ID" value="KAF2308449.1"/>
    <property type="molecule type" value="Genomic_DNA"/>
</dbReference>
<dbReference type="GO" id="GO:0003677">
    <property type="term" value="F:DNA binding"/>
    <property type="evidence" value="ECO:0007669"/>
    <property type="project" value="UniProtKB-KW"/>
</dbReference>
<organism evidence="6 7">
    <name type="scientific">Hevea brasiliensis</name>
    <name type="common">Para rubber tree</name>
    <name type="synonym">Siphonia brasiliensis</name>
    <dbReference type="NCBI Taxonomy" id="3981"/>
    <lineage>
        <taxon>Eukaryota</taxon>
        <taxon>Viridiplantae</taxon>
        <taxon>Streptophyta</taxon>
        <taxon>Embryophyta</taxon>
        <taxon>Tracheophyta</taxon>
        <taxon>Spermatophyta</taxon>
        <taxon>Magnoliopsida</taxon>
        <taxon>eudicotyledons</taxon>
        <taxon>Gunneridae</taxon>
        <taxon>Pentapetalae</taxon>
        <taxon>rosids</taxon>
        <taxon>fabids</taxon>
        <taxon>Malpighiales</taxon>
        <taxon>Euphorbiaceae</taxon>
        <taxon>Crotonoideae</taxon>
        <taxon>Micrandreae</taxon>
        <taxon>Hevea</taxon>
    </lineage>
</organism>
<proteinExistence type="predicted"/>
<accession>A0A6A6M920</accession>
<evidence type="ECO:0000313" key="6">
    <source>
        <dbReference type="EMBL" id="KAF2308449.1"/>
    </source>
</evidence>
<gene>
    <name evidence="6" type="ORF">GH714_009701</name>
</gene>
<keyword evidence="7" id="KW-1185">Reference proteome</keyword>
<dbReference type="GO" id="GO:0005634">
    <property type="term" value="C:nucleus"/>
    <property type="evidence" value="ECO:0007669"/>
    <property type="project" value="UniProtKB-SubCell"/>
</dbReference>
<dbReference type="Proteomes" id="UP000467840">
    <property type="component" value="Chromosome 17"/>
</dbReference>
<evidence type="ECO:0000256" key="2">
    <source>
        <dbReference type="ARBA" id="ARBA00023015"/>
    </source>
</evidence>
<evidence type="ECO:0000256" key="4">
    <source>
        <dbReference type="ARBA" id="ARBA00023163"/>
    </source>
</evidence>
<keyword evidence="3" id="KW-0238">DNA-binding</keyword>
<name>A0A6A6M920_HEVBR</name>
<evidence type="ECO:0000313" key="7">
    <source>
        <dbReference type="Proteomes" id="UP000467840"/>
    </source>
</evidence>
<evidence type="ECO:0000256" key="1">
    <source>
        <dbReference type="ARBA" id="ARBA00004123"/>
    </source>
</evidence>
<sequence length="114" mass="13027">MSMFLFNSDGVEICYGPHLGEDFVYVSSDDEYEGNLNRLMFTAQMNTCDWKYKLNIPLSFAKDNLGTEPKEVDLQCPASGTNFKVKYVPRLDNKGCLYKDKFEKGWGNSLAIMK</sequence>
<dbReference type="AlphaFoldDB" id="A0A6A6M920"/>